<dbReference type="Pfam" id="PF05345">
    <property type="entry name" value="He_PIG"/>
    <property type="match status" value="7"/>
</dbReference>
<reference evidence="4" key="1">
    <citation type="journal article" date="2020" name="mSystems">
        <title>Genome- and Community-Level Interaction Insights into Carbon Utilization and Element Cycling Functions of Hydrothermarchaeota in Hydrothermal Sediment.</title>
        <authorList>
            <person name="Zhou Z."/>
            <person name="Liu Y."/>
            <person name="Xu W."/>
            <person name="Pan J."/>
            <person name="Luo Z.H."/>
            <person name="Li M."/>
        </authorList>
    </citation>
    <scope>NUCLEOTIDE SEQUENCE [LARGE SCALE GENOMIC DNA]</scope>
    <source>
        <strain evidence="4">HyVt-527</strain>
    </source>
</reference>
<comment type="caution">
    <text evidence="4">The sequence shown here is derived from an EMBL/GenBank/DDBJ whole genome shotgun (WGS) entry which is preliminary data.</text>
</comment>
<evidence type="ECO:0000313" key="4">
    <source>
        <dbReference type="EMBL" id="HHJ52689.1"/>
    </source>
</evidence>
<dbReference type="PROSITE" id="PS50268">
    <property type="entry name" value="CADHERIN_2"/>
    <property type="match status" value="1"/>
</dbReference>
<evidence type="ECO:0000256" key="2">
    <source>
        <dbReference type="SAM" id="SignalP"/>
    </source>
</evidence>
<dbReference type="GO" id="GO:0005509">
    <property type="term" value="F:calcium ion binding"/>
    <property type="evidence" value="ECO:0007669"/>
    <property type="project" value="InterPro"/>
</dbReference>
<proteinExistence type="predicted"/>
<dbReference type="EMBL" id="DROD01000399">
    <property type="protein sequence ID" value="HHJ52689.1"/>
    <property type="molecule type" value="Genomic_DNA"/>
</dbReference>
<organism evidence="4">
    <name type="scientific">Caldithrix abyssi</name>
    <dbReference type="NCBI Taxonomy" id="187145"/>
    <lineage>
        <taxon>Bacteria</taxon>
        <taxon>Pseudomonadati</taxon>
        <taxon>Calditrichota</taxon>
        <taxon>Calditrichia</taxon>
        <taxon>Calditrichales</taxon>
        <taxon>Calditrichaceae</taxon>
        <taxon>Caldithrix</taxon>
    </lineage>
</organism>
<protein>
    <submittedName>
        <fullName evidence="4">Tandem-95 repeat protein</fullName>
    </submittedName>
</protein>
<feature type="domain" description="Cadherin" evidence="3">
    <location>
        <begin position="895"/>
        <end position="989"/>
    </location>
</feature>
<dbReference type="InterPro" id="IPR013783">
    <property type="entry name" value="Ig-like_fold"/>
</dbReference>
<evidence type="ECO:0000256" key="1">
    <source>
        <dbReference type="SAM" id="MobiDB-lite"/>
    </source>
</evidence>
<dbReference type="Pfam" id="PF08309">
    <property type="entry name" value="LVIVD"/>
    <property type="match status" value="5"/>
</dbReference>
<feature type="compositionally biased region" description="Basic and acidic residues" evidence="1">
    <location>
        <begin position="1008"/>
        <end position="1025"/>
    </location>
</feature>
<feature type="region of interest" description="Disordered" evidence="1">
    <location>
        <begin position="443"/>
        <end position="466"/>
    </location>
</feature>
<sequence>MRALKAFSIVIFITFALSSARLFAQHTTAESISFYLPPKLTTGEQVKDGIQNIYYDNQKLYVIDSWAGLQILDVSDVEHPKELTTLFTEHRPHNFVRDSLYGYLSDEMGGVMVLDLSDPAHIRQVAKIKTKGDAYWVVAKYPYVFVAEERQGLGVYNIANLKFPRRVGGFTTKAWAWSLDMEDNTLYLAEKSGGIYILDVSKPEQPKELGRFSKARFAKSIQVVQKTVYVADGPEGLLIVDCSTPSRPRLLGKFQTKGYVYSAYKSGNNVFLANDQEKRIEILNISDPAHPVKEGEYQADTRIFSAIKQDVYLYAAADEKTLILRYNRPPKIVQIKNQTVDENSLLEIYPVASDPDQDALVFSVSNLPQGAVFDSITGKLSWTPTYEQSGVYKDVRITVTERTASALSASTTFDIVVNHVNRNPSLPDVADAEVDENQLLTFTVPEGSDPDKEDQGKLTYSAENLPPGATFDGATRVFSWTPTYEQSGVYPVTFVVTDPMGGRASDLCTITVHHVDRKPVLAEVPPQQIPEDSLLVIKLQGSDPDKEDQDKLSYKAENLPPGAKFDPATATFSWKPTYEQSGDYKNILFIFTAGKLSDSVSVDVQVKHVNRPPVLDAIADQTVDENKTLRFTIHGSDPDKEDQGKLTYGAENLPEGAVFKADSALFVWTPTFEQSGVYPNVTFTISDPSGLKDTKSITITVNHVNRPPVLAAVEPKVVDENQPLTFELQGSDPDKEDQGKLVYSADKLPEGATLDGATFNWTPSYEQSGQYDITFTVSDGRLSDSKKTTITVNHVNRPPVLQPVAAQTVDENQELTFTVQGSDPDKEDAGKTHYTVTGLPQGAVFDSTSGKFSWKPTFEQSGVYALTFAIVDPSGAKDEKETTITVNHVNRTPELPAQPQQEVDENQLLTFKVVPGSDPDKEDQDKLVYSAENLPEGAAFDAQTQTLTWTPNFDQSGEYTVTIKLTDGAFTVSQPLKIIVHHVNRPPVVAQPPDQTVDENTPLTVKLDVSDPDKEDAGKLKVTVD</sequence>
<feature type="region of interest" description="Disordered" evidence="1">
    <location>
        <begin position="991"/>
        <end position="1025"/>
    </location>
</feature>
<gene>
    <name evidence="4" type="ORF">ENJ89_05800</name>
</gene>
<dbReference type="AlphaFoldDB" id="A0A7V5UEY7"/>
<dbReference type="SMART" id="SM00736">
    <property type="entry name" value="CADG"/>
    <property type="match status" value="5"/>
</dbReference>
<dbReference type="GO" id="GO:0007156">
    <property type="term" value="P:homophilic cell adhesion via plasma membrane adhesion molecules"/>
    <property type="evidence" value="ECO:0007669"/>
    <property type="project" value="InterPro"/>
</dbReference>
<name>A0A7V5UEY7_CALAY</name>
<evidence type="ECO:0000259" key="3">
    <source>
        <dbReference type="PROSITE" id="PS50268"/>
    </source>
</evidence>
<dbReference type="Gene3D" id="2.60.40.10">
    <property type="entry name" value="Immunoglobulins"/>
    <property type="match status" value="7"/>
</dbReference>
<feature type="signal peptide" evidence="2">
    <location>
        <begin position="1"/>
        <end position="24"/>
    </location>
</feature>
<dbReference type="InterPro" id="IPR011047">
    <property type="entry name" value="Quinoprotein_ADH-like_sf"/>
</dbReference>
<accession>A0A7V5UEY7</accession>
<feature type="non-terminal residue" evidence="4">
    <location>
        <position position="1025"/>
    </location>
</feature>
<dbReference type="GO" id="GO:0016020">
    <property type="term" value="C:membrane"/>
    <property type="evidence" value="ECO:0007669"/>
    <property type="project" value="InterPro"/>
</dbReference>
<dbReference type="InterPro" id="IPR013211">
    <property type="entry name" value="LVIVD"/>
</dbReference>
<feature type="chain" id="PRO_5030655865" evidence="2">
    <location>
        <begin position="25"/>
        <end position="1025"/>
    </location>
</feature>
<keyword evidence="2" id="KW-0732">Signal</keyword>
<dbReference type="SUPFAM" id="SSF49313">
    <property type="entry name" value="Cadherin-like"/>
    <property type="match status" value="6"/>
</dbReference>
<dbReference type="NCBIfam" id="NF012211">
    <property type="entry name" value="tand_rpt_95"/>
    <property type="match status" value="2"/>
</dbReference>
<dbReference type="InterPro" id="IPR006644">
    <property type="entry name" value="Cadg"/>
</dbReference>
<dbReference type="InterPro" id="IPR015919">
    <property type="entry name" value="Cadherin-like_sf"/>
</dbReference>
<dbReference type="SUPFAM" id="SSF50998">
    <property type="entry name" value="Quinoprotein alcohol dehydrogenase-like"/>
    <property type="match status" value="1"/>
</dbReference>
<dbReference type="InterPro" id="IPR002126">
    <property type="entry name" value="Cadherin-like_dom"/>
</dbReference>
<dbReference type="Proteomes" id="UP000886124">
    <property type="component" value="Unassembled WGS sequence"/>
</dbReference>